<dbReference type="RefSeq" id="WP_379756601.1">
    <property type="nucleotide sequence ID" value="NZ_JBHSYB010000025.1"/>
</dbReference>
<sequence length="427" mass="47717">MKSKYVVLASALMISVSTFAQKDQIKAAEKALKNGNSTEAKTILLQAESLIGAATDSEKAQYYFVKGNTLLDLANKKIDVAKNQLDAAKAYQDLIAVEKISGKSKYTSQAETSITDIKGKLLSSAIEDGTNKKYSEASKTLYTVYELDKSDLEKLYYAASYAVNAQEYDTALSYYNELKAQNFSGEGMSYFAKNVLTEKEDYFGTTPEAKADRDSKVKLKVYIDPRDEKIPSKRGEIYKNIALILVQEGKVDEAKKALSEARVANPDDSSLTLTEADLYLKLEDFTTYKKLISEVLEKNPNDPDLLFNLGVISAKTDAVEAEKYYKKAIDIKPDYVNAYLNLAILKLDGEKKIIDEMNKLGTSEKDNKRYEVLKKQRLAVFMDTLPFLEKANELDPKNEDVSTTLLNVYGALEMSDKKKALKAKLVK</sequence>
<proteinExistence type="predicted"/>
<dbReference type="EMBL" id="JBHTIZ010000013">
    <property type="protein sequence ID" value="MFD0983956.1"/>
    <property type="molecule type" value="Genomic_DNA"/>
</dbReference>
<gene>
    <name evidence="3" type="ORF">ACFQ0S_05635</name>
</gene>
<evidence type="ECO:0000256" key="2">
    <source>
        <dbReference type="SAM" id="SignalP"/>
    </source>
</evidence>
<reference evidence="4" key="1">
    <citation type="journal article" date="2019" name="Int. J. Syst. Evol. Microbiol.">
        <title>The Global Catalogue of Microorganisms (GCM) 10K type strain sequencing project: providing services to taxonomists for standard genome sequencing and annotation.</title>
        <authorList>
            <consortium name="The Broad Institute Genomics Platform"/>
            <consortium name="The Broad Institute Genome Sequencing Center for Infectious Disease"/>
            <person name="Wu L."/>
            <person name="Ma J."/>
        </authorList>
    </citation>
    <scope>NUCLEOTIDE SEQUENCE [LARGE SCALE GENOMIC DNA]</scope>
    <source>
        <strain evidence="4">CECT 7649</strain>
    </source>
</reference>
<evidence type="ECO:0000256" key="1">
    <source>
        <dbReference type="PROSITE-ProRule" id="PRU00339"/>
    </source>
</evidence>
<feature type="chain" id="PRO_5046833068" evidence="2">
    <location>
        <begin position="21"/>
        <end position="427"/>
    </location>
</feature>
<dbReference type="SMART" id="SM00028">
    <property type="entry name" value="TPR"/>
    <property type="match status" value="2"/>
</dbReference>
<name>A0ABW3J0X0_9FLAO</name>
<keyword evidence="1" id="KW-0802">TPR repeat</keyword>
<protein>
    <submittedName>
        <fullName evidence="3">Tetratricopeptide repeat protein</fullName>
    </submittedName>
</protein>
<accession>A0ABW3J0X0</accession>
<dbReference type="Gene3D" id="1.25.40.10">
    <property type="entry name" value="Tetratricopeptide repeat domain"/>
    <property type="match status" value="1"/>
</dbReference>
<organism evidence="3 4">
    <name type="scientific">Flavobacterium myungsuense</name>
    <dbReference type="NCBI Taxonomy" id="651823"/>
    <lineage>
        <taxon>Bacteria</taxon>
        <taxon>Pseudomonadati</taxon>
        <taxon>Bacteroidota</taxon>
        <taxon>Flavobacteriia</taxon>
        <taxon>Flavobacteriales</taxon>
        <taxon>Flavobacteriaceae</taxon>
        <taxon>Flavobacterium</taxon>
    </lineage>
</organism>
<dbReference type="InterPro" id="IPR019734">
    <property type="entry name" value="TPR_rpt"/>
</dbReference>
<feature type="signal peptide" evidence="2">
    <location>
        <begin position="1"/>
        <end position="20"/>
    </location>
</feature>
<dbReference type="PANTHER" id="PTHR44395">
    <property type="match status" value="1"/>
</dbReference>
<dbReference type="SUPFAM" id="SSF48452">
    <property type="entry name" value="TPR-like"/>
    <property type="match status" value="1"/>
</dbReference>
<dbReference type="Pfam" id="PF13432">
    <property type="entry name" value="TPR_16"/>
    <property type="match status" value="1"/>
</dbReference>
<dbReference type="InterPro" id="IPR011990">
    <property type="entry name" value="TPR-like_helical_dom_sf"/>
</dbReference>
<dbReference type="Proteomes" id="UP001597051">
    <property type="component" value="Unassembled WGS sequence"/>
</dbReference>
<evidence type="ECO:0000313" key="3">
    <source>
        <dbReference type="EMBL" id="MFD0983956.1"/>
    </source>
</evidence>
<dbReference type="PROSITE" id="PS50005">
    <property type="entry name" value="TPR"/>
    <property type="match status" value="1"/>
</dbReference>
<comment type="caution">
    <text evidence="3">The sequence shown here is derived from an EMBL/GenBank/DDBJ whole genome shotgun (WGS) entry which is preliminary data.</text>
</comment>
<dbReference type="PANTHER" id="PTHR44395:SF1">
    <property type="entry name" value="PROTEIN O-MANNOSYL-TRANSFERASE TMTC3"/>
    <property type="match status" value="1"/>
</dbReference>
<keyword evidence="2" id="KW-0732">Signal</keyword>
<evidence type="ECO:0000313" key="4">
    <source>
        <dbReference type="Proteomes" id="UP001597051"/>
    </source>
</evidence>
<feature type="repeat" description="TPR" evidence="1">
    <location>
        <begin position="235"/>
        <end position="268"/>
    </location>
</feature>
<keyword evidence="4" id="KW-1185">Reference proteome</keyword>